<feature type="region of interest" description="Disordered" evidence="7">
    <location>
        <begin position="753"/>
        <end position="776"/>
    </location>
</feature>
<evidence type="ECO:0000256" key="3">
    <source>
        <dbReference type="ARBA" id="ARBA00022692"/>
    </source>
</evidence>
<dbReference type="SUPFAM" id="SSF82866">
    <property type="entry name" value="Multidrug efflux transporter AcrB transmembrane domain"/>
    <property type="match status" value="2"/>
</dbReference>
<keyword evidence="3 8" id="KW-0812">Transmembrane</keyword>
<keyword evidence="4 8" id="KW-1133">Transmembrane helix</keyword>
<evidence type="ECO:0000256" key="8">
    <source>
        <dbReference type="SAM" id="Phobius"/>
    </source>
</evidence>
<feature type="transmembrane region" description="Helical" evidence="8">
    <location>
        <begin position="1228"/>
        <end position="1249"/>
    </location>
</feature>
<feature type="transmembrane region" description="Helical" evidence="8">
    <location>
        <begin position="895"/>
        <end position="913"/>
    </location>
</feature>
<feature type="transmembrane region" description="Helical" evidence="8">
    <location>
        <begin position="431"/>
        <end position="456"/>
    </location>
</feature>
<feature type="transmembrane region" description="Helical" evidence="8">
    <location>
        <begin position="1296"/>
        <end position="1319"/>
    </location>
</feature>
<evidence type="ECO:0000256" key="6">
    <source>
        <dbReference type="ARBA" id="ARBA00023180"/>
    </source>
</evidence>
<name>A0ABN8PXG1_9CNID</name>
<feature type="compositionally biased region" description="Low complexity" evidence="7">
    <location>
        <begin position="826"/>
        <end position="845"/>
    </location>
</feature>
<reference evidence="10 11" key="1">
    <citation type="submission" date="2022-05" db="EMBL/GenBank/DDBJ databases">
        <authorList>
            <consortium name="Genoscope - CEA"/>
            <person name="William W."/>
        </authorList>
    </citation>
    <scope>NUCLEOTIDE SEQUENCE [LARGE SCALE GENOMIC DNA]</scope>
</reference>
<evidence type="ECO:0000256" key="7">
    <source>
        <dbReference type="SAM" id="MobiDB-lite"/>
    </source>
</evidence>
<feature type="compositionally biased region" description="Basic residues" evidence="7">
    <location>
        <begin position="1386"/>
        <end position="1403"/>
    </location>
</feature>
<feature type="compositionally biased region" description="Basic residues" evidence="7">
    <location>
        <begin position="657"/>
        <end position="668"/>
    </location>
</feature>
<dbReference type="Pfam" id="PF12349">
    <property type="entry name" value="Sterol-sensing"/>
    <property type="match status" value="1"/>
</dbReference>
<evidence type="ECO:0000313" key="10">
    <source>
        <dbReference type="EMBL" id="CAH3152832.1"/>
    </source>
</evidence>
<feature type="region of interest" description="Disordered" evidence="7">
    <location>
        <begin position="650"/>
        <end position="675"/>
    </location>
</feature>
<keyword evidence="5 8" id="KW-0472">Membrane</keyword>
<evidence type="ECO:0000256" key="2">
    <source>
        <dbReference type="ARBA" id="ARBA00005585"/>
    </source>
</evidence>
<feature type="transmembrane region" description="Helical" evidence="8">
    <location>
        <begin position="1203"/>
        <end position="1222"/>
    </location>
</feature>
<feature type="compositionally biased region" description="Polar residues" evidence="7">
    <location>
        <begin position="766"/>
        <end position="775"/>
    </location>
</feature>
<comment type="subcellular location">
    <subcellularLocation>
        <location evidence="1">Membrane</location>
        <topology evidence="1">Multi-pass membrane protein</topology>
    </subcellularLocation>
</comment>
<protein>
    <recommendedName>
        <fullName evidence="9">SSD domain-containing protein</fullName>
    </recommendedName>
</protein>
<feature type="transmembrane region" description="Helical" evidence="8">
    <location>
        <begin position="532"/>
        <end position="557"/>
    </location>
</feature>
<evidence type="ECO:0000259" key="9">
    <source>
        <dbReference type="PROSITE" id="PS50156"/>
    </source>
</evidence>
<accession>A0ABN8PXG1</accession>
<feature type="region of interest" description="Disordered" evidence="7">
    <location>
        <begin position="1332"/>
        <end position="1485"/>
    </location>
</feature>
<feature type="transmembrane region" description="Helical" evidence="8">
    <location>
        <begin position="54"/>
        <end position="72"/>
    </location>
</feature>
<feature type="transmembrane region" description="Helical" evidence="8">
    <location>
        <begin position="1176"/>
        <end position="1196"/>
    </location>
</feature>
<feature type="region of interest" description="Disordered" evidence="7">
    <location>
        <begin position="820"/>
        <end position="845"/>
    </location>
</feature>
<feature type="transmembrane region" description="Helical" evidence="8">
    <location>
        <begin position="1270"/>
        <end position="1290"/>
    </location>
</feature>
<comment type="caution">
    <text evidence="10">The sequence shown here is derived from an EMBL/GenBank/DDBJ whole genome shotgun (WGS) entry which is preliminary data.</text>
</comment>
<feature type="transmembrane region" description="Helical" evidence="8">
    <location>
        <begin position="498"/>
        <end position="526"/>
    </location>
</feature>
<dbReference type="PANTHER" id="PTHR46022:SF1">
    <property type="entry name" value="PROTEIN PATCHED"/>
    <property type="match status" value="1"/>
</dbReference>
<feature type="domain" description="SSD" evidence="9">
    <location>
        <begin position="400"/>
        <end position="557"/>
    </location>
</feature>
<evidence type="ECO:0000256" key="5">
    <source>
        <dbReference type="ARBA" id="ARBA00023136"/>
    </source>
</evidence>
<dbReference type="Proteomes" id="UP001159405">
    <property type="component" value="Unassembled WGS sequence"/>
</dbReference>
<dbReference type="InterPro" id="IPR000731">
    <property type="entry name" value="SSD"/>
</dbReference>
<dbReference type="EMBL" id="CALNXK010000095">
    <property type="protein sequence ID" value="CAH3152832.1"/>
    <property type="molecule type" value="Genomic_DNA"/>
</dbReference>
<keyword evidence="11" id="KW-1185">Reference proteome</keyword>
<comment type="similarity">
    <text evidence="2">Belongs to the patched family.</text>
</comment>
<sequence length="1485" mass="163857">MLRIKFNVRSTADRRGQPQGQIEGHARGNRKALVVRSKLQTVFRKFGRFTQSHCAPVILVGFIPLIICAFGLTRATLETNAENLWIEVGGRLEEELKYTKKSLGEGYGGTNELLIQTPNEEGINILSVKAMRQHLDAVTRATNVTVELFDQTWTLKDICYTLSLPPMNNHLDYLLPQLLPCVIITPLDCFWEGAKPLGPKELVNLGPLGSLKWTTINPEELVELMQSSYSDDQLPFNLAELSGLLKEAGITSGYVKKPCLDPYDLDCPETAPNYKTKKKPDIGVELTGGCQGFATKFLDWPEELIVGGVVKNKTGIIRSAAAYQSIIMLMGKQQLFEHWQGQAKVGHFEWSEEAASQVLESWKREFTKTINNVDQSKDSTVLAFSSTSFNDLLKDFSQTSKTKVAIGYVLMLIYAFLTLKRWSDGVDSHGALGFGGVLLVTVAVASGLGFCSFIGIKFNAASTQILPFLALGLGVDDMFLLAHTYSTSKDKTNEPVEYCLASTGVSVFLTSFNNMFAFFMAALIPIPALRSFSLQAAIVVVFNFFAVIVIFPAMIAADIKRRKSGRYDLFCFCQRTDPQRISITPSTSVDSSLVLHRYHNSSNSLSDSSAIVQGVSSTVILPGSIQATASQTIHLPNVVTVQASALAEVGGQPVSQRQHRRWHGRKGKQVSESEDIELSATSNVCSGNGVGIGRGKAGASANVVQVQVAGSVAAEQKSSKESASKPPFQGYSRAFKVHPDKSVIDRCSCMDPAASSEQRSKRHAARSTSKDSVVNENARVINDNAVLFRSREETKAWASAPRNFQFQVSANAVSNGETSMATAECSSVPEPSRTSSSHSRSSSGVESMERASTSVSWCDTQGAFSGCWQKLEFLSLTAFARDHYGPWLQKMPVKIFVLFVFACLFAAGVYGSMRVEKGLDLTDVVPRESPEHRFVEAQFKFFSFYHMAAVTKEDFDYANGQELLYQFHAAFRKIPNIIKTPAGDLPHFWLIYFREWLEGLQKAFDRDWNEGRINYSGWQANASDDGVMAFKLLAQTGEKESVNHSIVRSVRLVSEDGIIRPETFYKYLMVWCSMDYLGYTFSQANIRPVPTTGGHWSNIRSVQTYRAMRVEPPAPPINFSFIPFNLINIRNTNDFIDIIKSVRAISDEFSDKGLPNYPSGVPFTFWEQYIWLGHRLMVAVSIVLATSFVVMAVILCNFWAAMFIVIVLAMITVEVYGFMGLAGIKLSAVPAVTLILSVGVGVEFTVHMCMQFLTSRGDRNQRMQRAVEHVFSPVVDGAVSTLLGVIMLAGSDFDFIVRYFFHLLAALIVIGTINGLVFLPVLLSLAGPGPEVEELAPPRTASSAGSNREFLPGSSCRQRTPPTDSEICIVESIARQEEKSSGSGGRRPRRKKGHHGSNSRGNKRSNPNRCTPPVDSDSSSSTVTRVTTRATVTVEVHTEHTSERSSHPNFRAGAQAGRPFHSEEEIDEEEMHITSLEDYGDDLKR</sequence>
<dbReference type="PROSITE" id="PS50156">
    <property type="entry name" value="SSD"/>
    <property type="match status" value="1"/>
</dbReference>
<dbReference type="Gene3D" id="1.20.1640.10">
    <property type="entry name" value="Multidrug efflux transporter AcrB transmembrane domain"/>
    <property type="match status" value="2"/>
</dbReference>
<dbReference type="PANTHER" id="PTHR46022">
    <property type="entry name" value="PROTEIN PATCHED"/>
    <property type="match status" value="1"/>
</dbReference>
<evidence type="ECO:0000256" key="4">
    <source>
        <dbReference type="ARBA" id="ARBA00022989"/>
    </source>
</evidence>
<feature type="compositionally biased region" description="Basic and acidic residues" evidence="7">
    <location>
        <begin position="1436"/>
        <end position="1446"/>
    </location>
</feature>
<evidence type="ECO:0000313" key="11">
    <source>
        <dbReference type="Proteomes" id="UP001159405"/>
    </source>
</evidence>
<feature type="region of interest" description="Disordered" evidence="7">
    <location>
        <begin position="714"/>
        <end position="733"/>
    </location>
</feature>
<proteinExistence type="inferred from homology"/>
<gene>
    <name evidence="10" type="ORF">PLOB_00049422</name>
</gene>
<evidence type="ECO:0000256" key="1">
    <source>
        <dbReference type="ARBA" id="ARBA00004141"/>
    </source>
</evidence>
<dbReference type="InterPro" id="IPR053958">
    <property type="entry name" value="HMGCR/SNAP/NPC1-like_SSD"/>
</dbReference>
<organism evidence="10 11">
    <name type="scientific">Porites lobata</name>
    <dbReference type="NCBI Taxonomy" id="104759"/>
    <lineage>
        <taxon>Eukaryota</taxon>
        <taxon>Metazoa</taxon>
        <taxon>Cnidaria</taxon>
        <taxon>Anthozoa</taxon>
        <taxon>Hexacorallia</taxon>
        <taxon>Scleractinia</taxon>
        <taxon>Fungiina</taxon>
        <taxon>Poritidae</taxon>
        <taxon>Porites</taxon>
    </lineage>
</organism>
<feature type="transmembrane region" description="Helical" evidence="8">
    <location>
        <begin position="402"/>
        <end position="419"/>
    </location>
</feature>
<keyword evidence="6" id="KW-0325">Glycoprotein</keyword>
<feature type="compositionally biased region" description="Low complexity" evidence="7">
    <location>
        <begin position="1411"/>
        <end position="1435"/>
    </location>
</feature>